<sequence length="288" mass="31175">MAGYRKPKTRLHHEFVYLNHDTVINALSGLEAGKIDEIIEKVSEAREGGFEGSLGYGAAKVGGSKKKTANVEEELTRSRTHFSAFEAWHSRLDAADAFGELDEWDLATRNEIEVGDTIKFTATVSLAPVQQVLLTFMDFAKQAGDPSSPFKQPTAKLAETKKIASQMNNWMGGRDGARSILSSIAPLGIATPRVFARLAETYLVNGAGVVEGEFTVIAQVEQLINQGSAVPAIRVLRETPPTPKETETITEALKNFIEPAAGLGLTVTPGDITLEFPGVLLHPIAIYR</sequence>
<evidence type="ECO:0000313" key="2">
    <source>
        <dbReference type="Proteomes" id="UP000549913"/>
    </source>
</evidence>
<dbReference type="RefSeq" id="WP_179548027.1">
    <property type="nucleotide sequence ID" value="NZ_BSEW01000002.1"/>
</dbReference>
<accession>A0A852SQ94</accession>
<keyword evidence="2" id="KW-1185">Reference proteome</keyword>
<name>A0A852SQ94_9MICO</name>
<proteinExistence type="predicted"/>
<dbReference type="EMBL" id="JACCBM010000001">
    <property type="protein sequence ID" value="NYD70989.1"/>
    <property type="molecule type" value="Genomic_DNA"/>
</dbReference>
<comment type="caution">
    <text evidence="1">The sequence shown here is derived from an EMBL/GenBank/DDBJ whole genome shotgun (WGS) entry which is preliminary data.</text>
</comment>
<dbReference type="InterPro" id="IPR045633">
    <property type="entry name" value="DUF6414"/>
</dbReference>
<reference evidence="1 2" key="1">
    <citation type="submission" date="2020-07" db="EMBL/GenBank/DDBJ databases">
        <title>Sequencing the genomes of 1000 actinobacteria strains.</title>
        <authorList>
            <person name="Klenk H.-P."/>
        </authorList>
    </citation>
    <scope>NUCLEOTIDE SEQUENCE [LARGE SCALE GENOMIC DNA]</scope>
    <source>
        <strain evidence="1 2">DSM 26474</strain>
    </source>
</reference>
<dbReference type="Proteomes" id="UP000549913">
    <property type="component" value="Unassembled WGS sequence"/>
</dbReference>
<protein>
    <submittedName>
        <fullName evidence="1">Uncharacterized protein</fullName>
    </submittedName>
</protein>
<gene>
    <name evidence="1" type="ORF">BJ984_002147</name>
</gene>
<dbReference type="Pfam" id="PF19952">
    <property type="entry name" value="DUF6414"/>
    <property type="match status" value="1"/>
</dbReference>
<dbReference type="AlphaFoldDB" id="A0A852SQ94"/>
<organism evidence="1 2">
    <name type="scientific">Herbiconiux flava</name>
    <dbReference type="NCBI Taxonomy" id="881268"/>
    <lineage>
        <taxon>Bacteria</taxon>
        <taxon>Bacillati</taxon>
        <taxon>Actinomycetota</taxon>
        <taxon>Actinomycetes</taxon>
        <taxon>Micrococcales</taxon>
        <taxon>Microbacteriaceae</taxon>
        <taxon>Herbiconiux</taxon>
    </lineage>
</organism>
<evidence type="ECO:0000313" key="1">
    <source>
        <dbReference type="EMBL" id="NYD70989.1"/>
    </source>
</evidence>